<keyword evidence="2" id="KW-0067">ATP-binding</keyword>
<keyword evidence="4" id="KW-1185">Reference proteome</keyword>
<comment type="caution">
    <text evidence="3">The sequence shown here is derived from an EMBL/GenBank/DDBJ whole genome shotgun (WGS) entry which is preliminary data.</text>
</comment>
<dbReference type="SUPFAM" id="SSF52540">
    <property type="entry name" value="P-loop containing nucleoside triphosphate hydrolases"/>
    <property type="match status" value="1"/>
</dbReference>
<dbReference type="GO" id="GO:0051782">
    <property type="term" value="P:negative regulation of cell division"/>
    <property type="evidence" value="ECO:0007669"/>
    <property type="project" value="TreeGrafter"/>
</dbReference>
<evidence type="ECO:0000256" key="2">
    <source>
        <dbReference type="ARBA" id="ARBA00022840"/>
    </source>
</evidence>
<dbReference type="GO" id="GO:0005829">
    <property type="term" value="C:cytosol"/>
    <property type="evidence" value="ECO:0007669"/>
    <property type="project" value="TreeGrafter"/>
</dbReference>
<dbReference type="RefSeq" id="WP_165481095.1">
    <property type="nucleotide sequence ID" value="NZ_BMOB01000002.1"/>
</dbReference>
<dbReference type="PANTHER" id="PTHR43384:SF4">
    <property type="entry name" value="CELLULOSE BIOSYNTHESIS PROTEIN BCSQ-RELATED"/>
    <property type="match status" value="1"/>
</dbReference>
<evidence type="ECO:0000256" key="1">
    <source>
        <dbReference type="ARBA" id="ARBA00022741"/>
    </source>
</evidence>
<reference evidence="3" key="1">
    <citation type="journal article" date="2014" name="Int. J. Syst. Evol. Microbiol.">
        <title>Complete genome sequence of Corynebacterium casei LMG S-19264T (=DSM 44701T), isolated from a smear-ripened cheese.</title>
        <authorList>
            <consortium name="US DOE Joint Genome Institute (JGI-PGF)"/>
            <person name="Walter F."/>
            <person name="Albersmeier A."/>
            <person name="Kalinowski J."/>
            <person name="Ruckert C."/>
        </authorList>
    </citation>
    <scope>NUCLEOTIDE SEQUENCE</scope>
    <source>
        <strain evidence="3">JCM 13919</strain>
    </source>
</reference>
<accession>A0A917JNW1</accession>
<sequence length="285" mass="31660">MSDIDTEISSHFLSPQGILNQCPQKIIALSSGKGGVGKSVIALNLAIALDELDKKVLLFDGDLRLPSIDMLLGKSGPFNLNHVLKGVCSLEESILKGPGGLDIISAAYQEHLITSLSTREQSALVYSIHKLFNRWNYLIIDTPAGLSEETLGLARYAEDMILVVCNEPTSVAATYTLIKLMNERYDLNDFHILANMVQDEEEGERVFNKLVSISDQFLEIRLNFLGSIPFQSSVRCAIKMQQPFLSRYPKSKSAKAISSIAAKINSRFLEDANHGEWLREQMRSI</sequence>
<dbReference type="InterPro" id="IPR027417">
    <property type="entry name" value="P-loop_NTPase"/>
</dbReference>
<dbReference type="PANTHER" id="PTHR43384">
    <property type="entry name" value="SEPTUM SITE-DETERMINING PROTEIN MIND HOMOLOG, CHLOROPLASTIC-RELATED"/>
    <property type="match status" value="1"/>
</dbReference>
<dbReference type="GO" id="GO:0016887">
    <property type="term" value="F:ATP hydrolysis activity"/>
    <property type="evidence" value="ECO:0007669"/>
    <property type="project" value="TreeGrafter"/>
</dbReference>
<dbReference type="Gene3D" id="3.40.50.300">
    <property type="entry name" value="P-loop containing nucleotide triphosphate hydrolases"/>
    <property type="match status" value="1"/>
</dbReference>
<dbReference type="InterPro" id="IPR025501">
    <property type="entry name" value="MinD_FleN"/>
</dbReference>
<proteinExistence type="predicted"/>
<organism evidence="3 4">
    <name type="scientific">Legionella impletisoli</name>
    <dbReference type="NCBI Taxonomy" id="343510"/>
    <lineage>
        <taxon>Bacteria</taxon>
        <taxon>Pseudomonadati</taxon>
        <taxon>Pseudomonadota</taxon>
        <taxon>Gammaproteobacteria</taxon>
        <taxon>Legionellales</taxon>
        <taxon>Legionellaceae</taxon>
        <taxon>Legionella</taxon>
    </lineage>
</organism>
<dbReference type="InterPro" id="IPR033756">
    <property type="entry name" value="YlxH/NBP35"/>
</dbReference>
<dbReference type="Proteomes" id="UP000630149">
    <property type="component" value="Unassembled WGS sequence"/>
</dbReference>
<dbReference type="PIRSF" id="PIRSF003092">
    <property type="entry name" value="MinD"/>
    <property type="match status" value="1"/>
</dbReference>
<evidence type="ECO:0000313" key="3">
    <source>
        <dbReference type="EMBL" id="GGI79488.1"/>
    </source>
</evidence>
<protein>
    <submittedName>
        <fullName evidence="3">Site-determining protein</fullName>
    </submittedName>
</protein>
<dbReference type="AlphaFoldDB" id="A0A917JNW1"/>
<keyword evidence="1" id="KW-0547">Nucleotide-binding</keyword>
<dbReference type="EMBL" id="BMOB01000002">
    <property type="protein sequence ID" value="GGI79488.1"/>
    <property type="molecule type" value="Genomic_DNA"/>
</dbReference>
<evidence type="ECO:0000313" key="4">
    <source>
        <dbReference type="Proteomes" id="UP000630149"/>
    </source>
</evidence>
<dbReference type="GO" id="GO:0009898">
    <property type="term" value="C:cytoplasmic side of plasma membrane"/>
    <property type="evidence" value="ECO:0007669"/>
    <property type="project" value="TreeGrafter"/>
</dbReference>
<reference evidence="3" key="2">
    <citation type="submission" date="2020-09" db="EMBL/GenBank/DDBJ databases">
        <authorList>
            <person name="Sun Q."/>
            <person name="Ohkuma M."/>
        </authorList>
    </citation>
    <scope>NUCLEOTIDE SEQUENCE</scope>
    <source>
        <strain evidence="3">JCM 13919</strain>
    </source>
</reference>
<dbReference type="Pfam" id="PF10609">
    <property type="entry name" value="ParA"/>
    <property type="match status" value="1"/>
</dbReference>
<gene>
    <name evidence="3" type="ORF">GCM10007966_04990</name>
</gene>
<name>A0A917JNW1_9GAMM</name>
<dbReference type="GO" id="GO:0005524">
    <property type="term" value="F:ATP binding"/>
    <property type="evidence" value="ECO:0007669"/>
    <property type="project" value="UniProtKB-KW"/>
</dbReference>
<dbReference type="InterPro" id="IPR050625">
    <property type="entry name" value="ParA/MinD_ATPase"/>
</dbReference>